<dbReference type="PANTHER" id="PTHR46913:SF19">
    <property type="entry name" value="RING-TYPE E3 UBIQUITIN TRANSFERASE"/>
    <property type="match status" value="1"/>
</dbReference>
<proteinExistence type="inferred from homology"/>
<evidence type="ECO:0000256" key="11">
    <source>
        <dbReference type="ARBA" id="ARBA00022989"/>
    </source>
</evidence>
<keyword evidence="6" id="KW-0812">Transmembrane</keyword>
<protein>
    <recommendedName>
        <fullName evidence="4">RING-type E3 ubiquitin transferase</fullName>
        <ecNumber evidence="4">2.3.2.27</ecNumber>
    </recommendedName>
</protein>
<sequence length="341" mass="38454">MRRRSQTETEETRDDFLDEDHGPVLDHPIWYIRTIGLQPSIINAITVCKYKRGDGLVEGTDCSVCLSEFQEDETLRLLPKCNHAFHIPCIDTWLRSHTNCPMCRAGIVSNSPPPEQNVEISVLGEVIQEGTLENSTESGREREDGACELRIGIEEEDELLVENETKRQDVANSDLSEGDEVQPRRRSVSLDSSSASMISLAIANALPVQSDGNSGNQLVKMNESNRGFVPKRFDVNKSLLKLMGTSSIGRSLPRGPISMKRSLSCSGKVLLSKYSQSRSRNRNSVLPQVLISNFLVNRAINDIIEDVLFEPLKLLLHHGQCYQRTVYFMRHTHDTIYHQFE</sequence>
<comment type="pathway">
    <text evidence="3">Protein modification; protein ubiquitination.</text>
</comment>
<dbReference type="Gene3D" id="3.30.40.10">
    <property type="entry name" value="Zinc/RING finger domain, C3HC4 (zinc finger)"/>
    <property type="match status" value="1"/>
</dbReference>
<dbReference type="GO" id="GO:0016020">
    <property type="term" value="C:membrane"/>
    <property type="evidence" value="ECO:0007669"/>
    <property type="project" value="UniProtKB-SubCell"/>
</dbReference>
<dbReference type="GO" id="GO:0016567">
    <property type="term" value="P:protein ubiquitination"/>
    <property type="evidence" value="ECO:0007669"/>
    <property type="project" value="UniProtKB-UniPathway"/>
</dbReference>
<evidence type="ECO:0000256" key="13">
    <source>
        <dbReference type="ARBA" id="ARBA00024209"/>
    </source>
</evidence>
<evidence type="ECO:0000313" key="17">
    <source>
        <dbReference type="EMBL" id="KAA8545636.1"/>
    </source>
</evidence>
<keyword evidence="11" id="KW-1133">Transmembrane helix</keyword>
<keyword evidence="7" id="KW-0479">Metal-binding</keyword>
<dbReference type="Proteomes" id="UP000325577">
    <property type="component" value="Linkage Group LG10"/>
</dbReference>
<name>A0A5J5BSK9_9ASTE</name>
<gene>
    <name evidence="17" type="ORF">F0562_020420</name>
</gene>
<evidence type="ECO:0000256" key="4">
    <source>
        <dbReference type="ARBA" id="ARBA00012483"/>
    </source>
</evidence>
<dbReference type="PANTHER" id="PTHR46913">
    <property type="entry name" value="RING-H2 FINGER PROTEIN ATL16"/>
    <property type="match status" value="1"/>
</dbReference>
<dbReference type="InterPro" id="IPR001841">
    <property type="entry name" value="Znf_RING"/>
</dbReference>
<feature type="domain" description="RING-type" evidence="16">
    <location>
        <begin position="62"/>
        <end position="104"/>
    </location>
</feature>
<dbReference type="PROSITE" id="PS50089">
    <property type="entry name" value="ZF_RING_2"/>
    <property type="match status" value="1"/>
</dbReference>
<evidence type="ECO:0000256" key="2">
    <source>
        <dbReference type="ARBA" id="ARBA00004167"/>
    </source>
</evidence>
<comment type="subcellular location">
    <subcellularLocation>
        <location evidence="2">Membrane</location>
        <topology evidence="2">Single-pass membrane protein</topology>
    </subcellularLocation>
</comment>
<reference evidence="17 18" key="1">
    <citation type="submission" date="2019-09" db="EMBL/GenBank/DDBJ databases">
        <title>A chromosome-level genome assembly of the Chinese tupelo Nyssa sinensis.</title>
        <authorList>
            <person name="Yang X."/>
            <person name="Kang M."/>
            <person name="Yang Y."/>
            <person name="Xiong H."/>
            <person name="Wang M."/>
            <person name="Zhang Z."/>
            <person name="Wang Z."/>
            <person name="Wu H."/>
            <person name="Ma T."/>
            <person name="Liu J."/>
            <person name="Xi Z."/>
        </authorList>
    </citation>
    <scope>NUCLEOTIDE SEQUENCE [LARGE SCALE GENOMIC DNA]</scope>
    <source>
        <strain evidence="17">J267</strain>
        <tissue evidence="17">Leaf</tissue>
    </source>
</reference>
<dbReference type="OrthoDB" id="9984778at2759"/>
<evidence type="ECO:0000256" key="3">
    <source>
        <dbReference type="ARBA" id="ARBA00004906"/>
    </source>
</evidence>
<evidence type="ECO:0000256" key="7">
    <source>
        <dbReference type="ARBA" id="ARBA00022723"/>
    </source>
</evidence>
<evidence type="ECO:0000259" key="16">
    <source>
        <dbReference type="PROSITE" id="PS50089"/>
    </source>
</evidence>
<dbReference type="SMART" id="SM01197">
    <property type="entry name" value="FANCL_C"/>
    <property type="match status" value="1"/>
</dbReference>
<organism evidence="17 18">
    <name type="scientific">Nyssa sinensis</name>
    <dbReference type="NCBI Taxonomy" id="561372"/>
    <lineage>
        <taxon>Eukaryota</taxon>
        <taxon>Viridiplantae</taxon>
        <taxon>Streptophyta</taxon>
        <taxon>Embryophyta</taxon>
        <taxon>Tracheophyta</taxon>
        <taxon>Spermatophyta</taxon>
        <taxon>Magnoliopsida</taxon>
        <taxon>eudicotyledons</taxon>
        <taxon>Gunneridae</taxon>
        <taxon>Pentapetalae</taxon>
        <taxon>asterids</taxon>
        <taxon>Cornales</taxon>
        <taxon>Nyssaceae</taxon>
        <taxon>Nyssa</taxon>
    </lineage>
</organism>
<keyword evidence="10" id="KW-0862">Zinc</keyword>
<dbReference type="FunFam" id="3.30.40.10:FF:000233">
    <property type="entry name" value="RING-H2 finger protein ATL54"/>
    <property type="match status" value="1"/>
</dbReference>
<evidence type="ECO:0000256" key="8">
    <source>
        <dbReference type="ARBA" id="ARBA00022771"/>
    </source>
</evidence>
<dbReference type="SUPFAM" id="SSF57850">
    <property type="entry name" value="RING/U-box"/>
    <property type="match status" value="1"/>
</dbReference>
<keyword evidence="5" id="KW-0808">Transferase</keyword>
<evidence type="ECO:0000256" key="14">
    <source>
        <dbReference type="PROSITE-ProRule" id="PRU00175"/>
    </source>
</evidence>
<feature type="region of interest" description="Disordered" evidence="15">
    <location>
        <begin position="161"/>
        <end position="190"/>
    </location>
</feature>
<keyword evidence="8 14" id="KW-0863">Zinc-finger</keyword>
<evidence type="ECO:0000256" key="9">
    <source>
        <dbReference type="ARBA" id="ARBA00022786"/>
    </source>
</evidence>
<evidence type="ECO:0000256" key="15">
    <source>
        <dbReference type="SAM" id="MobiDB-lite"/>
    </source>
</evidence>
<comment type="catalytic activity">
    <reaction evidence="1">
        <text>S-ubiquitinyl-[E2 ubiquitin-conjugating enzyme]-L-cysteine + [acceptor protein]-L-lysine = [E2 ubiquitin-conjugating enzyme]-L-cysteine + N(6)-ubiquitinyl-[acceptor protein]-L-lysine.</text>
        <dbReference type="EC" id="2.3.2.27"/>
    </reaction>
</comment>
<keyword evidence="18" id="KW-1185">Reference proteome</keyword>
<keyword evidence="12" id="KW-0472">Membrane</keyword>
<dbReference type="SMART" id="SM00184">
    <property type="entry name" value="RING"/>
    <property type="match status" value="1"/>
</dbReference>
<evidence type="ECO:0000256" key="10">
    <source>
        <dbReference type="ARBA" id="ARBA00022833"/>
    </source>
</evidence>
<dbReference type="InterPro" id="IPR013083">
    <property type="entry name" value="Znf_RING/FYVE/PHD"/>
</dbReference>
<dbReference type="CDD" id="cd16461">
    <property type="entry name" value="RING-H2_EL5-like"/>
    <property type="match status" value="1"/>
</dbReference>
<dbReference type="AlphaFoldDB" id="A0A5J5BSK9"/>
<evidence type="ECO:0000256" key="5">
    <source>
        <dbReference type="ARBA" id="ARBA00022679"/>
    </source>
</evidence>
<evidence type="ECO:0000256" key="6">
    <source>
        <dbReference type="ARBA" id="ARBA00022692"/>
    </source>
</evidence>
<dbReference type="Pfam" id="PF13639">
    <property type="entry name" value="zf-RING_2"/>
    <property type="match status" value="1"/>
</dbReference>
<comment type="similarity">
    <text evidence="13">Belongs to the RING-type zinc finger family. ATL subfamily.</text>
</comment>
<evidence type="ECO:0000313" key="18">
    <source>
        <dbReference type="Proteomes" id="UP000325577"/>
    </source>
</evidence>
<keyword evidence="9" id="KW-0833">Ubl conjugation pathway</keyword>
<dbReference type="UniPathway" id="UPA00143"/>
<dbReference type="EMBL" id="CM018033">
    <property type="protein sequence ID" value="KAA8545636.1"/>
    <property type="molecule type" value="Genomic_DNA"/>
</dbReference>
<dbReference type="GO" id="GO:0061630">
    <property type="term" value="F:ubiquitin protein ligase activity"/>
    <property type="evidence" value="ECO:0007669"/>
    <property type="project" value="UniProtKB-EC"/>
</dbReference>
<evidence type="ECO:0000256" key="12">
    <source>
        <dbReference type="ARBA" id="ARBA00023136"/>
    </source>
</evidence>
<evidence type="ECO:0000256" key="1">
    <source>
        <dbReference type="ARBA" id="ARBA00000900"/>
    </source>
</evidence>
<accession>A0A5J5BSK9</accession>
<dbReference type="InterPro" id="IPR044600">
    <property type="entry name" value="ATL1/ATL16-like"/>
</dbReference>
<dbReference type="GO" id="GO:0008270">
    <property type="term" value="F:zinc ion binding"/>
    <property type="evidence" value="ECO:0007669"/>
    <property type="project" value="UniProtKB-KW"/>
</dbReference>
<dbReference type="EC" id="2.3.2.27" evidence="4"/>